<dbReference type="GO" id="GO:0016853">
    <property type="term" value="F:isomerase activity"/>
    <property type="evidence" value="ECO:0007669"/>
    <property type="project" value="UniProtKB-KW"/>
</dbReference>
<name>A0A1M5XYQ5_9BACT</name>
<evidence type="ECO:0000313" key="5">
    <source>
        <dbReference type="Proteomes" id="UP000184139"/>
    </source>
</evidence>
<dbReference type="PANTHER" id="PTHR35530:SF2">
    <property type="entry name" value="BSL4019 PROTEIN"/>
    <property type="match status" value="1"/>
</dbReference>
<dbReference type="OrthoDB" id="9804803at2"/>
<organism evidence="4 5">
    <name type="scientific">Desulfofustis glycolicus DSM 9705</name>
    <dbReference type="NCBI Taxonomy" id="1121409"/>
    <lineage>
        <taxon>Bacteria</taxon>
        <taxon>Pseudomonadati</taxon>
        <taxon>Thermodesulfobacteriota</taxon>
        <taxon>Desulfobulbia</taxon>
        <taxon>Desulfobulbales</taxon>
        <taxon>Desulfocapsaceae</taxon>
        <taxon>Desulfofustis</taxon>
    </lineage>
</organism>
<dbReference type="AlphaFoldDB" id="A0A1M5XYQ5"/>
<evidence type="ECO:0000259" key="3">
    <source>
        <dbReference type="Pfam" id="PF01361"/>
    </source>
</evidence>
<protein>
    <submittedName>
        <fullName evidence="4">4-oxalocrotonate tautomerase</fullName>
    </submittedName>
</protein>
<dbReference type="EMBL" id="FQXS01000025">
    <property type="protein sequence ID" value="SHI04951.1"/>
    <property type="molecule type" value="Genomic_DNA"/>
</dbReference>
<dbReference type="STRING" id="1121409.SAMN02745124_03464"/>
<evidence type="ECO:0000256" key="1">
    <source>
        <dbReference type="ARBA" id="ARBA00006723"/>
    </source>
</evidence>
<dbReference type="PANTHER" id="PTHR35530">
    <property type="entry name" value="TAUTOMERASE-RELATED"/>
    <property type="match status" value="1"/>
</dbReference>
<keyword evidence="5" id="KW-1185">Reference proteome</keyword>
<evidence type="ECO:0000313" key="4">
    <source>
        <dbReference type="EMBL" id="SHI04951.1"/>
    </source>
</evidence>
<dbReference type="SUPFAM" id="SSF55331">
    <property type="entry name" value="Tautomerase/MIF"/>
    <property type="match status" value="1"/>
</dbReference>
<dbReference type="InterPro" id="IPR004370">
    <property type="entry name" value="4-OT-like_dom"/>
</dbReference>
<dbReference type="NCBIfam" id="NF041920">
    <property type="entry name" value="DmpI"/>
    <property type="match status" value="1"/>
</dbReference>
<dbReference type="Proteomes" id="UP000184139">
    <property type="component" value="Unassembled WGS sequence"/>
</dbReference>
<feature type="domain" description="4-oxalocrotonate tautomerase-like" evidence="3">
    <location>
        <begin position="2"/>
        <end position="60"/>
    </location>
</feature>
<sequence>MPIISVALGEGQTSTKQREELIRRLTSVAIDITKLPAQAFTVLINELPNDNIGVAGKTLAELRGSGAL</sequence>
<dbReference type="RefSeq" id="WP_073377992.1">
    <property type="nucleotide sequence ID" value="NZ_FQXS01000025.1"/>
</dbReference>
<evidence type="ECO:0000256" key="2">
    <source>
        <dbReference type="ARBA" id="ARBA00023235"/>
    </source>
</evidence>
<proteinExistence type="inferred from homology"/>
<dbReference type="Gene3D" id="3.30.429.10">
    <property type="entry name" value="Macrophage Migration Inhibitory Factor"/>
    <property type="match status" value="1"/>
</dbReference>
<comment type="similarity">
    <text evidence="1">Belongs to the 4-oxalocrotonate tautomerase family.</text>
</comment>
<keyword evidence="2" id="KW-0413">Isomerase</keyword>
<reference evidence="4 5" key="1">
    <citation type="submission" date="2016-11" db="EMBL/GenBank/DDBJ databases">
        <authorList>
            <person name="Jaros S."/>
            <person name="Januszkiewicz K."/>
            <person name="Wedrychowicz H."/>
        </authorList>
    </citation>
    <scope>NUCLEOTIDE SEQUENCE [LARGE SCALE GENOMIC DNA]</scope>
    <source>
        <strain evidence="4 5">DSM 9705</strain>
    </source>
</reference>
<gene>
    <name evidence="4" type="ORF">SAMN02745124_03464</name>
</gene>
<dbReference type="Pfam" id="PF01361">
    <property type="entry name" value="Tautomerase"/>
    <property type="match status" value="1"/>
</dbReference>
<accession>A0A1M5XYQ5</accession>
<dbReference type="InterPro" id="IPR014347">
    <property type="entry name" value="Tautomerase/MIF_sf"/>
</dbReference>